<evidence type="ECO:0000313" key="4">
    <source>
        <dbReference type="Proteomes" id="UP000589085"/>
    </source>
</evidence>
<dbReference type="EMBL" id="JABEQJ010000020">
    <property type="protein sequence ID" value="MBB2161402.1"/>
    <property type="molecule type" value="Genomic_DNA"/>
</dbReference>
<dbReference type="RefSeq" id="WP_182998237.1">
    <property type="nucleotide sequence ID" value="NZ_JABEQJ010000020.1"/>
</dbReference>
<dbReference type="Proteomes" id="UP000589085">
    <property type="component" value="Unassembled WGS sequence"/>
</dbReference>
<comment type="caution">
    <text evidence="3">The sequence shown here is derived from an EMBL/GenBank/DDBJ whole genome shotgun (WGS) entry which is preliminary data.</text>
</comment>
<proteinExistence type="predicted"/>
<evidence type="ECO:0000256" key="2">
    <source>
        <dbReference type="SAM" id="SignalP"/>
    </source>
</evidence>
<feature type="chain" id="PRO_5030959497" description="S9 family peptidase" evidence="2">
    <location>
        <begin position="25"/>
        <end position="112"/>
    </location>
</feature>
<gene>
    <name evidence="3" type="ORF">HLH48_14680</name>
</gene>
<dbReference type="AlphaFoldDB" id="A0A7W4IER2"/>
<evidence type="ECO:0000313" key="3">
    <source>
        <dbReference type="EMBL" id="MBB2161402.1"/>
    </source>
</evidence>
<sequence>MRDRALRILAVSLGLAAMSAPALAQEDDGPKGPTMHQLAARPPVPSARKDFSQFLYRPAGDKVIEQSDADRLLFWTPQGTPDGYAERRGNAIFYYDRGGHAVRVQVLPTPEN</sequence>
<feature type="signal peptide" evidence="2">
    <location>
        <begin position="1"/>
        <end position="24"/>
    </location>
</feature>
<organism evidence="3 4">
    <name type="scientific">Gluconacetobacter sacchari</name>
    <dbReference type="NCBI Taxonomy" id="92759"/>
    <lineage>
        <taxon>Bacteria</taxon>
        <taxon>Pseudomonadati</taxon>
        <taxon>Pseudomonadota</taxon>
        <taxon>Alphaproteobacteria</taxon>
        <taxon>Acetobacterales</taxon>
        <taxon>Acetobacteraceae</taxon>
        <taxon>Gluconacetobacter</taxon>
    </lineage>
</organism>
<reference evidence="3 4" key="1">
    <citation type="submission" date="2020-04" db="EMBL/GenBank/DDBJ databases">
        <title>Description of novel Gluconacetobacter.</title>
        <authorList>
            <person name="Sombolestani A."/>
        </authorList>
    </citation>
    <scope>NUCLEOTIDE SEQUENCE [LARGE SCALE GENOMIC DNA]</scope>
    <source>
        <strain evidence="3 4">LMG 19747</strain>
    </source>
</reference>
<accession>A0A7W4IER2</accession>
<protein>
    <recommendedName>
        <fullName evidence="5">S9 family peptidase</fullName>
    </recommendedName>
</protein>
<evidence type="ECO:0008006" key="5">
    <source>
        <dbReference type="Google" id="ProtNLM"/>
    </source>
</evidence>
<evidence type="ECO:0000256" key="1">
    <source>
        <dbReference type="SAM" id="MobiDB-lite"/>
    </source>
</evidence>
<feature type="region of interest" description="Disordered" evidence="1">
    <location>
        <begin position="21"/>
        <end position="46"/>
    </location>
</feature>
<name>A0A7W4IER2_9PROT</name>
<keyword evidence="2" id="KW-0732">Signal</keyword>